<feature type="transmembrane region" description="Helical" evidence="1">
    <location>
        <begin position="12"/>
        <end position="34"/>
    </location>
</feature>
<keyword evidence="1" id="KW-1133">Transmembrane helix</keyword>
<dbReference type="Pfam" id="PF07596">
    <property type="entry name" value="SBP_bac_10"/>
    <property type="match status" value="1"/>
</dbReference>
<dbReference type="SUPFAM" id="SSF54523">
    <property type="entry name" value="Pili subunits"/>
    <property type="match status" value="1"/>
</dbReference>
<evidence type="ECO:0000259" key="2">
    <source>
        <dbReference type="Pfam" id="PF07596"/>
    </source>
</evidence>
<proteinExistence type="predicted"/>
<dbReference type="InterPro" id="IPR045584">
    <property type="entry name" value="Pilin-like"/>
</dbReference>
<dbReference type="NCBIfam" id="TIGR04294">
    <property type="entry name" value="pre_pil_HX9DG"/>
    <property type="match status" value="1"/>
</dbReference>
<sequence>MTRARARLSLFRGFTLIELLVVIAIIAILVGLLLPAVQKVREAAARTTCRNNLKQLGLAAHNYQSNYGNLPPGYNGPEPNVHDPGNIFTGGTVHFTGVLWYLLPYVEQNAVWDQMPNMKSSTFVGQWWSVNPDWTMAHTNIKVYVCPADTDDRQHSAACLHTYAPNGITTGPNAAGAVLYYFPNYSALGKTNYLGVAGALGRDAITSSPFDGPGENLALYEGVFFNNSKVKVEQIRDGSSSTLMFLETLGGGAPWTKPWPQLPGGNPSNLNVKHTWAGSGAFGTKFGLVPPQGPGGPGWQFFSSYHVGVVNAYFADGSVRPLQFSDTSQRNPAGTSWRVLQSLSGRNDQIVMNASMLLD</sequence>
<keyword evidence="4" id="KW-1185">Reference proteome</keyword>
<dbReference type="PROSITE" id="PS00409">
    <property type="entry name" value="PROKAR_NTER_METHYL"/>
    <property type="match status" value="1"/>
</dbReference>
<dbReference type="InterPro" id="IPR012902">
    <property type="entry name" value="N_methyl_site"/>
</dbReference>
<gene>
    <name evidence="3" type="ORF">H0921_00450</name>
</gene>
<dbReference type="PANTHER" id="PTHR30093">
    <property type="entry name" value="GENERAL SECRETION PATHWAY PROTEIN G"/>
    <property type="match status" value="1"/>
</dbReference>
<name>A0A7V8VAU4_9BACT</name>
<feature type="domain" description="DUF1559" evidence="2">
    <location>
        <begin position="38"/>
        <end position="321"/>
    </location>
</feature>
<dbReference type="NCBIfam" id="TIGR02532">
    <property type="entry name" value="IV_pilin_GFxxxE"/>
    <property type="match status" value="1"/>
</dbReference>
<dbReference type="PANTHER" id="PTHR30093:SF2">
    <property type="entry name" value="TYPE II SECRETION SYSTEM PROTEIN H"/>
    <property type="match status" value="1"/>
</dbReference>
<dbReference type="Pfam" id="PF07963">
    <property type="entry name" value="N_methyl"/>
    <property type="match status" value="1"/>
</dbReference>
<dbReference type="EMBL" id="JACEFB010000001">
    <property type="protein sequence ID" value="MBA2224627.1"/>
    <property type="molecule type" value="Genomic_DNA"/>
</dbReference>
<dbReference type="AlphaFoldDB" id="A0A7V8VAU4"/>
<dbReference type="Gene3D" id="3.30.700.10">
    <property type="entry name" value="Glycoprotein, Type 4 Pilin"/>
    <property type="match status" value="1"/>
</dbReference>
<dbReference type="InterPro" id="IPR027558">
    <property type="entry name" value="Pre_pil_HX9DG_C"/>
</dbReference>
<reference evidence="3 4" key="1">
    <citation type="submission" date="2020-07" db="EMBL/GenBank/DDBJ databases">
        <title>Thermogemmata thermophila gen. nov., sp. nov., a novel moderate thermophilic planctomycete from a Kamchatka hot spring.</title>
        <authorList>
            <person name="Elcheninov A.G."/>
            <person name="Podosokorskaya O.A."/>
            <person name="Kovaleva O.L."/>
            <person name="Novikov A."/>
            <person name="Bonch-Osmolovskaya E.A."/>
            <person name="Toshchakov S.V."/>
            <person name="Kublanov I.V."/>
        </authorList>
    </citation>
    <scope>NUCLEOTIDE SEQUENCE [LARGE SCALE GENOMIC DNA]</scope>
    <source>
        <strain evidence="3 4">2918</strain>
    </source>
</reference>
<protein>
    <submittedName>
        <fullName evidence="3">DUF1559 domain-containing protein</fullName>
    </submittedName>
</protein>
<dbReference type="Proteomes" id="UP000542342">
    <property type="component" value="Unassembled WGS sequence"/>
</dbReference>
<accession>A0A7V8VAU4</accession>
<keyword evidence="1" id="KW-0812">Transmembrane</keyword>
<keyword evidence="1" id="KW-0472">Membrane</keyword>
<evidence type="ECO:0000256" key="1">
    <source>
        <dbReference type="SAM" id="Phobius"/>
    </source>
</evidence>
<dbReference type="InterPro" id="IPR011453">
    <property type="entry name" value="DUF1559"/>
</dbReference>
<dbReference type="RefSeq" id="WP_194536066.1">
    <property type="nucleotide sequence ID" value="NZ_JACEFB010000001.1"/>
</dbReference>
<organism evidence="3 4">
    <name type="scientific">Thermogemmata fonticola</name>
    <dbReference type="NCBI Taxonomy" id="2755323"/>
    <lineage>
        <taxon>Bacteria</taxon>
        <taxon>Pseudomonadati</taxon>
        <taxon>Planctomycetota</taxon>
        <taxon>Planctomycetia</taxon>
        <taxon>Gemmatales</taxon>
        <taxon>Gemmataceae</taxon>
        <taxon>Thermogemmata</taxon>
    </lineage>
</organism>
<evidence type="ECO:0000313" key="4">
    <source>
        <dbReference type="Proteomes" id="UP000542342"/>
    </source>
</evidence>
<evidence type="ECO:0000313" key="3">
    <source>
        <dbReference type="EMBL" id="MBA2224627.1"/>
    </source>
</evidence>
<comment type="caution">
    <text evidence="3">The sequence shown here is derived from an EMBL/GenBank/DDBJ whole genome shotgun (WGS) entry which is preliminary data.</text>
</comment>